<feature type="region of interest" description="Disordered" evidence="1">
    <location>
        <begin position="128"/>
        <end position="154"/>
    </location>
</feature>
<dbReference type="RefSeq" id="XP_036630043.1">
    <property type="nucleotide sequence ID" value="XM_036778615.1"/>
</dbReference>
<dbReference type="EMBL" id="JACETU010000006">
    <property type="protein sequence ID" value="KAF7426739.1"/>
    <property type="molecule type" value="Genomic_DNA"/>
</dbReference>
<sequence>MSHIYQCGRIKTEPGPEWEVLLAGLRGLRKEHKVDERDAAAATYRFGYTSSKGGAKTTEDVDMHVDVIVISSSEGKDHGRDDRPFYYRHRRWTTPSVYVRGGEIRPLGEYSKGVLHYVYERQLRGNKPGLGSVQHHLREEEEESSKSSSAEFEISDAHTSGTNFDTISVMSKTYNLETTSDGEKIKPHCSVCLEIFRNTWDKFYEWEREYCEAKLAALMSERRKGASTTATSTATAKTAHPTSPPGPIWVIPCPKTIVDLSGVLADFDAGPQYESCTPHMYIRVRAERPKVAEAWLGSRASNAELAIVEMMPSGLEDPVEILASNHGKRKASPTSPPPGLWRRVSYEHQRSSASLMSASPVIIMLDKLVVKHSSAEATSAVATVLGLTSEVEDSKSYLAACAKEVNAKSPWVEFDWQEEAIQKDQYACLGLSDDGCYGGKIILGGKLDDFTNSIKLDRAELGSSSRFLRHFGSRHFLRIKIPRKCTLGLTMLKRWRPGLSLLG</sequence>
<dbReference type="VEuPathDB" id="FungiDB:PC9H_009108"/>
<dbReference type="GeneID" id="59378926"/>
<protein>
    <submittedName>
        <fullName evidence="2">Uncharacterized protein</fullName>
    </submittedName>
</protein>
<comment type="caution">
    <text evidence="2">The sequence shown here is derived from an EMBL/GenBank/DDBJ whole genome shotgun (WGS) entry which is preliminary data.</text>
</comment>
<evidence type="ECO:0000313" key="3">
    <source>
        <dbReference type="Proteomes" id="UP000623687"/>
    </source>
</evidence>
<keyword evidence="3" id="KW-1185">Reference proteome</keyword>
<proteinExistence type="predicted"/>
<gene>
    <name evidence="2" type="ORF">PC9H_009108</name>
</gene>
<name>A0A8H6ZSK2_PLEOS</name>
<evidence type="ECO:0000256" key="1">
    <source>
        <dbReference type="SAM" id="MobiDB-lite"/>
    </source>
</evidence>
<organism evidence="2 3">
    <name type="scientific">Pleurotus ostreatus</name>
    <name type="common">Oyster mushroom</name>
    <name type="synonym">White-rot fungus</name>
    <dbReference type="NCBI Taxonomy" id="5322"/>
    <lineage>
        <taxon>Eukaryota</taxon>
        <taxon>Fungi</taxon>
        <taxon>Dikarya</taxon>
        <taxon>Basidiomycota</taxon>
        <taxon>Agaricomycotina</taxon>
        <taxon>Agaricomycetes</taxon>
        <taxon>Agaricomycetidae</taxon>
        <taxon>Agaricales</taxon>
        <taxon>Pleurotineae</taxon>
        <taxon>Pleurotaceae</taxon>
        <taxon>Pleurotus</taxon>
    </lineage>
</organism>
<reference evidence="2" key="1">
    <citation type="submission" date="2019-07" db="EMBL/GenBank/DDBJ databases">
        <authorList>
            <person name="Palmer J.M."/>
        </authorList>
    </citation>
    <scope>NUCLEOTIDE SEQUENCE</scope>
    <source>
        <strain evidence="2">PC9</strain>
    </source>
</reference>
<dbReference type="Proteomes" id="UP000623687">
    <property type="component" value="Unassembled WGS sequence"/>
</dbReference>
<accession>A0A8H6ZSK2</accession>
<dbReference type="OrthoDB" id="10055769at2759"/>
<evidence type="ECO:0000313" key="2">
    <source>
        <dbReference type="EMBL" id="KAF7426739.1"/>
    </source>
</evidence>
<dbReference type="AlphaFoldDB" id="A0A8H6ZSK2"/>